<sequence length="208" mass="22847">MTRILVVSDEVSPALERSLPGQGFGELDLILSCGDLPYDYLEYLVDAFDAPLLYVHGNHDHPVETEGRLITAPQGGTNVEGRVVEAAGLLIAGLGGSPRYAPGGTYQYTEGEMRRRVQRLAGRLRWAELRGRRLDILLTHAPPRGIHDHTDPAHQGFQSLLPLVERHRPRYLIHGHSPPRPGHPTRTQSGATGVIHVRGHALLEVPDA</sequence>
<dbReference type="GO" id="GO:0016787">
    <property type="term" value="F:hydrolase activity"/>
    <property type="evidence" value="ECO:0007669"/>
    <property type="project" value="InterPro"/>
</dbReference>
<dbReference type="EMBL" id="LS483254">
    <property type="protein sequence ID" value="SQD92371.1"/>
    <property type="molecule type" value="Genomic_DNA"/>
</dbReference>
<evidence type="ECO:0000256" key="1">
    <source>
        <dbReference type="SAM" id="MobiDB-lite"/>
    </source>
</evidence>
<dbReference type="KEGG" id="bana:BARAN1_0346"/>
<evidence type="ECO:0000313" key="4">
    <source>
        <dbReference type="Proteomes" id="UP000249818"/>
    </source>
</evidence>
<dbReference type="Proteomes" id="UP000249818">
    <property type="component" value="Chromosome BARAN1"/>
</dbReference>
<dbReference type="Pfam" id="PF00149">
    <property type="entry name" value="Metallophos"/>
    <property type="match status" value="1"/>
</dbReference>
<organism evidence="3 4">
    <name type="scientific">Candidatus Bipolaricaulis anaerobius</name>
    <dbReference type="NCBI Taxonomy" id="2026885"/>
    <lineage>
        <taxon>Bacteria</taxon>
        <taxon>Candidatus Bipolaricaulota</taxon>
        <taxon>Candidatus Bipolaricaulia</taxon>
        <taxon>Candidatus Bipolaricaulales</taxon>
        <taxon>Candidatus Bipolaricaulaceae</taxon>
        <taxon>Candidatus Bipolaricaulis</taxon>
    </lineage>
</organism>
<feature type="domain" description="Calcineurin-like phosphoesterase" evidence="2">
    <location>
        <begin position="26"/>
        <end position="178"/>
    </location>
</feature>
<proteinExistence type="predicted"/>
<name>A0A2X3KIG2_9BACT</name>
<feature type="region of interest" description="Disordered" evidence="1">
    <location>
        <begin position="174"/>
        <end position="193"/>
    </location>
</feature>
<evidence type="ECO:0000313" key="3">
    <source>
        <dbReference type="EMBL" id="SQD92371.1"/>
    </source>
</evidence>
<reference evidence="4" key="1">
    <citation type="submission" date="2018-05" db="EMBL/GenBank/DDBJ databases">
        <authorList>
            <person name="Hao L."/>
        </authorList>
    </citation>
    <scope>NUCLEOTIDE SEQUENCE [LARGE SCALE GENOMIC DNA]</scope>
</reference>
<dbReference type="AlphaFoldDB" id="A0A2X3KIG2"/>
<dbReference type="OrthoDB" id="9783591at2"/>
<evidence type="ECO:0000259" key="2">
    <source>
        <dbReference type="Pfam" id="PF00149"/>
    </source>
</evidence>
<accession>A0A2X3KIG2</accession>
<keyword evidence="4" id="KW-1185">Reference proteome</keyword>
<dbReference type="SUPFAM" id="SSF56300">
    <property type="entry name" value="Metallo-dependent phosphatases"/>
    <property type="match status" value="1"/>
</dbReference>
<dbReference type="InterPro" id="IPR004843">
    <property type="entry name" value="Calcineurin-like_PHP"/>
</dbReference>
<gene>
    <name evidence="3" type="ORF">BARAN1_0346</name>
</gene>
<protein>
    <submittedName>
        <fullName evidence="3">Metallophosphoesterase</fullName>
    </submittedName>
</protein>
<dbReference type="Gene3D" id="3.60.21.10">
    <property type="match status" value="1"/>
</dbReference>
<dbReference type="InterPro" id="IPR029052">
    <property type="entry name" value="Metallo-depent_PP-like"/>
</dbReference>